<dbReference type="OrthoDB" id="689502at2759"/>
<name>A0A8T3BU36_DENNO</name>
<sequence length="103" mass="11640">MLNCWHWCNLNYDPPSNRRVLIVQQNNPSTVEWVLDLGAYLHLTSDATNLQHSTPYNGLDSILITNESMLPIQNTGQGILPLIDSLRKIHLPNLLQVPSLSHC</sequence>
<dbReference type="AlphaFoldDB" id="A0A8T3BU36"/>
<organism evidence="1 2">
    <name type="scientific">Dendrobium nobile</name>
    <name type="common">Orchid</name>
    <dbReference type="NCBI Taxonomy" id="94219"/>
    <lineage>
        <taxon>Eukaryota</taxon>
        <taxon>Viridiplantae</taxon>
        <taxon>Streptophyta</taxon>
        <taxon>Embryophyta</taxon>
        <taxon>Tracheophyta</taxon>
        <taxon>Spermatophyta</taxon>
        <taxon>Magnoliopsida</taxon>
        <taxon>Liliopsida</taxon>
        <taxon>Asparagales</taxon>
        <taxon>Orchidaceae</taxon>
        <taxon>Epidendroideae</taxon>
        <taxon>Malaxideae</taxon>
        <taxon>Dendrobiinae</taxon>
        <taxon>Dendrobium</taxon>
    </lineage>
</organism>
<keyword evidence="2" id="KW-1185">Reference proteome</keyword>
<gene>
    <name evidence="1" type="ORF">KFK09_004849</name>
</gene>
<protein>
    <submittedName>
        <fullName evidence="1">Uncharacterized protein</fullName>
    </submittedName>
</protein>
<evidence type="ECO:0000313" key="2">
    <source>
        <dbReference type="Proteomes" id="UP000829196"/>
    </source>
</evidence>
<dbReference type="EMBL" id="JAGYWB010000005">
    <property type="protein sequence ID" value="KAI0522470.1"/>
    <property type="molecule type" value="Genomic_DNA"/>
</dbReference>
<dbReference type="Proteomes" id="UP000829196">
    <property type="component" value="Unassembled WGS sequence"/>
</dbReference>
<proteinExistence type="predicted"/>
<evidence type="ECO:0000313" key="1">
    <source>
        <dbReference type="EMBL" id="KAI0522470.1"/>
    </source>
</evidence>
<comment type="caution">
    <text evidence="1">The sequence shown here is derived from an EMBL/GenBank/DDBJ whole genome shotgun (WGS) entry which is preliminary data.</text>
</comment>
<reference evidence="1" key="1">
    <citation type="journal article" date="2022" name="Front. Genet.">
        <title>Chromosome-Scale Assembly of the Dendrobium nobile Genome Provides Insights Into the Molecular Mechanism of the Biosynthesis of the Medicinal Active Ingredient of Dendrobium.</title>
        <authorList>
            <person name="Xu Q."/>
            <person name="Niu S.-C."/>
            <person name="Li K.-L."/>
            <person name="Zheng P.-J."/>
            <person name="Zhang X.-J."/>
            <person name="Jia Y."/>
            <person name="Liu Y."/>
            <person name="Niu Y.-X."/>
            <person name="Yu L.-H."/>
            <person name="Chen D.-F."/>
            <person name="Zhang G.-Q."/>
        </authorList>
    </citation>
    <scope>NUCLEOTIDE SEQUENCE</scope>
    <source>
        <tissue evidence="1">Leaf</tissue>
    </source>
</reference>
<accession>A0A8T3BU36</accession>